<keyword evidence="1" id="KW-0812">Transmembrane</keyword>
<protein>
    <recommendedName>
        <fullName evidence="4">TssN family type VI secretion system protein</fullName>
    </recommendedName>
</protein>
<evidence type="ECO:0008006" key="4">
    <source>
        <dbReference type="Google" id="ProtNLM"/>
    </source>
</evidence>
<feature type="transmembrane region" description="Helical" evidence="1">
    <location>
        <begin position="66"/>
        <end position="88"/>
    </location>
</feature>
<dbReference type="Pfam" id="PF17555">
    <property type="entry name" value="TssN"/>
    <property type="match status" value="1"/>
</dbReference>
<accession>A0A1H7VLI6</accession>
<sequence length="284" mass="33310">MLLKAKIYLVVAAVLAIGGLTVAMLSRFIKNFALYKKKALWYLFYMTLVFGVVASLPYLFTNQNLMSQYIFSSVWFMGLGVVHCHFMYTRFWANEKTLGSELAFIVAIWLFGGALSVLVHYWMSKGTFLYYPMLTAMFSFVLPTFVYKTFEKMMTIPAKVHKWWQYPLYKEAPQVNEDEMRDLIVIGFELEKKVNDNSRIYFRARTPIKMDLGDLFYHFLNDYNDRYPNTPIDFLDTNGQPYGWVFHRKPRFFVGTRTLDPDKPVFMNGIQENSVIICNRVVLS</sequence>
<dbReference type="STRING" id="573321.SAMN04488505_103362"/>
<name>A0A1H7VLI6_9BACT</name>
<feature type="transmembrane region" description="Helical" evidence="1">
    <location>
        <begin position="128"/>
        <end position="147"/>
    </location>
</feature>
<dbReference type="EMBL" id="FOBB01000003">
    <property type="protein sequence ID" value="SEM09715.1"/>
    <property type="molecule type" value="Genomic_DNA"/>
</dbReference>
<keyword evidence="1" id="KW-1133">Transmembrane helix</keyword>
<gene>
    <name evidence="2" type="ORF">SAMN04488505_103362</name>
</gene>
<dbReference type="InterPro" id="IPR035177">
    <property type="entry name" value="TssN"/>
</dbReference>
<keyword evidence="1" id="KW-0472">Membrane</keyword>
<reference evidence="2 3" key="1">
    <citation type="submission" date="2016-10" db="EMBL/GenBank/DDBJ databases">
        <authorList>
            <person name="de Groot N.N."/>
        </authorList>
    </citation>
    <scope>NUCLEOTIDE SEQUENCE [LARGE SCALE GENOMIC DNA]</scope>
    <source>
        <strain evidence="2 3">DSM 21039</strain>
    </source>
</reference>
<dbReference type="Proteomes" id="UP000198984">
    <property type="component" value="Unassembled WGS sequence"/>
</dbReference>
<evidence type="ECO:0000313" key="2">
    <source>
        <dbReference type="EMBL" id="SEM09715.1"/>
    </source>
</evidence>
<feature type="transmembrane region" description="Helical" evidence="1">
    <location>
        <begin position="6"/>
        <end position="28"/>
    </location>
</feature>
<dbReference type="OrthoDB" id="1024052at2"/>
<organism evidence="2 3">
    <name type="scientific">Chitinophaga rupis</name>
    <dbReference type="NCBI Taxonomy" id="573321"/>
    <lineage>
        <taxon>Bacteria</taxon>
        <taxon>Pseudomonadati</taxon>
        <taxon>Bacteroidota</taxon>
        <taxon>Chitinophagia</taxon>
        <taxon>Chitinophagales</taxon>
        <taxon>Chitinophagaceae</taxon>
        <taxon>Chitinophaga</taxon>
    </lineage>
</organism>
<dbReference type="AlphaFoldDB" id="A0A1H7VLI6"/>
<feature type="transmembrane region" description="Helical" evidence="1">
    <location>
        <begin position="40"/>
        <end position="60"/>
    </location>
</feature>
<feature type="transmembrane region" description="Helical" evidence="1">
    <location>
        <begin position="100"/>
        <end position="122"/>
    </location>
</feature>
<evidence type="ECO:0000256" key="1">
    <source>
        <dbReference type="SAM" id="Phobius"/>
    </source>
</evidence>
<dbReference type="RefSeq" id="WP_089913010.1">
    <property type="nucleotide sequence ID" value="NZ_FOBB01000003.1"/>
</dbReference>
<evidence type="ECO:0000313" key="3">
    <source>
        <dbReference type="Proteomes" id="UP000198984"/>
    </source>
</evidence>
<proteinExistence type="predicted"/>
<keyword evidence="3" id="KW-1185">Reference proteome</keyword>